<gene>
    <name evidence="2" type="ORF">ACFSBT_08300</name>
</gene>
<evidence type="ECO:0000256" key="1">
    <source>
        <dbReference type="SAM" id="MobiDB-lite"/>
    </source>
</evidence>
<feature type="compositionally biased region" description="Low complexity" evidence="1">
    <location>
        <begin position="83"/>
        <end position="105"/>
    </location>
</feature>
<proteinExistence type="predicted"/>
<reference evidence="2 3" key="1">
    <citation type="journal article" date="2019" name="Int. J. Syst. Evol. Microbiol.">
        <title>The Global Catalogue of Microorganisms (GCM) 10K type strain sequencing project: providing services to taxonomists for standard genome sequencing and annotation.</title>
        <authorList>
            <consortium name="The Broad Institute Genomics Platform"/>
            <consortium name="The Broad Institute Genome Sequencing Center for Infectious Disease"/>
            <person name="Wu L."/>
            <person name="Ma J."/>
        </authorList>
    </citation>
    <scope>NUCLEOTIDE SEQUENCE [LARGE SCALE GENOMIC DNA]</scope>
    <source>
        <strain evidence="2 3">CGMCC 1.12563</strain>
    </source>
</reference>
<comment type="caution">
    <text evidence="2">The sequence shown here is derived from an EMBL/GenBank/DDBJ whole genome shotgun (WGS) entry which is preliminary data.</text>
</comment>
<dbReference type="AlphaFoldDB" id="A0ABD6AU63"/>
<protein>
    <submittedName>
        <fullName evidence="2">Uncharacterized protein</fullName>
    </submittedName>
</protein>
<evidence type="ECO:0000313" key="3">
    <source>
        <dbReference type="Proteomes" id="UP001597187"/>
    </source>
</evidence>
<dbReference type="Proteomes" id="UP001597187">
    <property type="component" value="Unassembled WGS sequence"/>
</dbReference>
<accession>A0ABD6AU63</accession>
<dbReference type="RefSeq" id="WP_250873229.1">
    <property type="nucleotide sequence ID" value="NZ_JALXFV010000003.1"/>
</dbReference>
<organism evidence="2 3">
    <name type="scientific">Halomarina rubra</name>
    <dbReference type="NCBI Taxonomy" id="2071873"/>
    <lineage>
        <taxon>Archaea</taxon>
        <taxon>Methanobacteriati</taxon>
        <taxon>Methanobacteriota</taxon>
        <taxon>Stenosarchaea group</taxon>
        <taxon>Halobacteria</taxon>
        <taxon>Halobacteriales</taxon>
        <taxon>Natronomonadaceae</taxon>
        <taxon>Halomarina</taxon>
    </lineage>
</organism>
<feature type="region of interest" description="Disordered" evidence="1">
    <location>
        <begin position="72"/>
        <end position="116"/>
    </location>
</feature>
<sequence length="116" mass="12476">MTDHTGEDELVRGRQYRYEDGVAEAVITTEEGRVLAVREYPSEERFREEIDAAVTTEFNDVLAGIDAEAIMGEVREDTRTDPAGDPSAGTGAAATGTEGVAPAGARDPEDDEDDQE</sequence>
<name>A0ABD6AU63_9EURY</name>
<feature type="compositionally biased region" description="Basic and acidic residues" evidence="1">
    <location>
        <begin position="73"/>
        <end position="82"/>
    </location>
</feature>
<dbReference type="EMBL" id="JBHUDC010000003">
    <property type="protein sequence ID" value="MFD1513276.1"/>
    <property type="molecule type" value="Genomic_DNA"/>
</dbReference>
<evidence type="ECO:0000313" key="2">
    <source>
        <dbReference type="EMBL" id="MFD1513276.1"/>
    </source>
</evidence>
<keyword evidence="3" id="KW-1185">Reference proteome</keyword>